<comment type="catalytic activity">
    <reaction evidence="1">
        <text>Exonucleolytic cleavage of poly(A) to 5'-AMP.</text>
        <dbReference type="EC" id="3.1.13.4"/>
    </reaction>
</comment>
<evidence type="ECO:0000256" key="1">
    <source>
        <dbReference type="ARBA" id="ARBA00001663"/>
    </source>
</evidence>
<evidence type="ECO:0000256" key="9">
    <source>
        <dbReference type="ARBA" id="ARBA00022722"/>
    </source>
</evidence>
<sequence>MGATELTRYEDLKHNVDHLRLIQFGITVADVSGNIGGTWEFNLRFDLSTDLFVSQSIQFLQDSGVDFDRLRRDGIHFDMFAQLLSRVVARHRNLCWVTFHGLYDLSHTLKTVTKRPLPPSVAAFPSVLGIVFGDVVDIKYMARFCHGLRGDKLQVDKSKARRGWEGIRDDGAAAGRVRGKEREELRRNELTAESKMNKLINPLD</sequence>
<dbReference type="EC" id="3.1.13.4" evidence="7"/>
<dbReference type="Pfam" id="PF04857">
    <property type="entry name" value="CAF1"/>
    <property type="match status" value="1"/>
</dbReference>
<accession>A0A5N5J4A1</accession>
<evidence type="ECO:0000256" key="10">
    <source>
        <dbReference type="ARBA" id="ARBA00022723"/>
    </source>
</evidence>
<dbReference type="InterPro" id="IPR036397">
    <property type="entry name" value="RNaseH_sf"/>
</dbReference>
<dbReference type="GO" id="GO:0005737">
    <property type="term" value="C:cytoplasm"/>
    <property type="evidence" value="ECO:0007669"/>
    <property type="project" value="UniProtKB-SubCell"/>
</dbReference>
<dbReference type="EMBL" id="VDCV01000018">
    <property type="protein sequence ID" value="KAB5513981.1"/>
    <property type="molecule type" value="Genomic_DNA"/>
</dbReference>
<dbReference type="GO" id="GO:0003723">
    <property type="term" value="F:RNA binding"/>
    <property type="evidence" value="ECO:0007669"/>
    <property type="project" value="UniProtKB-KW"/>
</dbReference>
<dbReference type="GO" id="GO:0030014">
    <property type="term" value="C:CCR4-NOT complex"/>
    <property type="evidence" value="ECO:0007669"/>
    <property type="project" value="InterPro"/>
</dbReference>
<dbReference type="GO" id="GO:0046872">
    <property type="term" value="F:metal ion binding"/>
    <property type="evidence" value="ECO:0007669"/>
    <property type="project" value="UniProtKB-KW"/>
</dbReference>
<organism evidence="18 19">
    <name type="scientific">Salix brachista</name>
    <dbReference type="NCBI Taxonomy" id="2182728"/>
    <lineage>
        <taxon>Eukaryota</taxon>
        <taxon>Viridiplantae</taxon>
        <taxon>Streptophyta</taxon>
        <taxon>Embryophyta</taxon>
        <taxon>Tracheophyta</taxon>
        <taxon>Spermatophyta</taxon>
        <taxon>Magnoliopsida</taxon>
        <taxon>eudicotyledons</taxon>
        <taxon>Gunneridae</taxon>
        <taxon>Pentapetalae</taxon>
        <taxon>rosids</taxon>
        <taxon>fabids</taxon>
        <taxon>Malpighiales</taxon>
        <taxon>Salicaceae</taxon>
        <taxon>Saliceae</taxon>
        <taxon>Salix</taxon>
    </lineage>
</organism>
<proteinExistence type="inferred from homology"/>
<dbReference type="InterPro" id="IPR006941">
    <property type="entry name" value="RNase_CAF1"/>
</dbReference>
<evidence type="ECO:0000256" key="3">
    <source>
        <dbReference type="ARBA" id="ARBA00004123"/>
    </source>
</evidence>
<keyword evidence="19" id="KW-1185">Reference proteome</keyword>
<comment type="function">
    <text evidence="17">Ubiquitous transcription factor required for a diverse set of processes. It is a component of the CCR4 complex involved in the control of gene expression.</text>
</comment>
<comment type="similarity">
    <text evidence="5">Belongs to the CAF1 family.</text>
</comment>
<evidence type="ECO:0000313" key="19">
    <source>
        <dbReference type="Proteomes" id="UP000326939"/>
    </source>
</evidence>
<evidence type="ECO:0000256" key="16">
    <source>
        <dbReference type="ARBA" id="ARBA00023242"/>
    </source>
</evidence>
<evidence type="ECO:0000256" key="5">
    <source>
        <dbReference type="ARBA" id="ARBA00008372"/>
    </source>
</evidence>
<keyword evidence="15" id="KW-0804">Transcription</keyword>
<keyword evidence="14" id="KW-0805">Transcription regulation</keyword>
<keyword evidence="16" id="KW-0539">Nucleus</keyword>
<evidence type="ECO:0000256" key="15">
    <source>
        <dbReference type="ARBA" id="ARBA00023163"/>
    </source>
</evidence>
<dbReference type="PANTHER" id="PTHR10797">
    <property type="entry name" value="CCR4-NOT TRANSCRIPTION COMPLEX SUBUNIT"/>
    <property type="match status" value="1"/>
</dbReference>
<dbReference type="GO" id="GO:0004535">
    <property type="term" value="F:poly(A)-specific ribonuclease activity"/>
    <property type="evidence" value="ECO:0007669"/>
    <property type="project" value="UniProtKB-EC"/>
</dbReference>
<evidence type="ECO:0000256" key="4">
    <source>
        <dbReference type="ARBA" id="ARBA00004496"/>
    </source>
</evidence>
<evidence type="ECO:0000256" key="13">
    <source>
        <dbReference type="ARBA" id="ARBA00022884"/>
    </source>
</evidence>
<evidence type="ECO:0000256" key="2">
    <source>
        <dbReference type="ARBA" id="ARBA00001968"/>
    </source>
</evidence>
<evidence type="ECO:0000256" key="11">
    <source>
        <dbReference type="ARBA" id="ARBA00022801"/>
    </source>
</evidence>
<evidence type="ECO:0000256" key="14">
    <source>
        <dbReference type="ARBA" id="ARBA00023015"/>
    </source>
</evidence>
<evidence type="ECO:0000256" key="8">
    <source>
        <dbReference type="ARBA" id="ARBA00022490"/>
    </source>
</evidence>
<evidence type="ECO:0000256" key="17">
    <source>
        <dbReference type="ARBA" id="ARBA00025148"/>
    </source>
</evidence>
<keyword evidence="11" id="KW-0378">Hydrolase</keyword>
<evidence type="ECO:0000256" key="12">
    <source>
        <dbReference type="ARBA" id="ARBA00022839"/>
    </source>
</evidence>
<comment type="subcellular location">
    <subcellularLocation>
        <location evidence="4">Cytoplasm</location>
    </subcellularLocation>
    <subcellularLocation>
        <location evidence="3">Nucleus</location>
    </subcellularLocation>
</comment>
<gene>
    <name evidence="18" type="ORF">DKX38_027887</name>
</gene>
<dbReference type="InterPro" id="IPR012337">
    <property type="entry name" value="RNaseH-like_sf"/>
</dbReference>
<keyword evidence="12" id="KW-0269">Exonuclease</keyword>
<evidence type="ECO:0000256" key="6">
    <source>
        <dbReference type="ARBA" id="ARBA00011757"/>
    </source>
</evidence>
<dbReference type="InterPro" id="IPR039637">
    <property type="entry name" value="CNOT7/CNOT8/Pop2"/>
</dbReference>
<protein>
    <recommendedName>
        <fullName evidence="7">poly(A)-specific ribonuclease</fullName>
        <ecNumber evidence="7">3.1.13.4</ecNumber>
    </recommendedName>
</protein>
<comment type="subunit">
    <text evidence="6">Component of the CCR4-NOT complex, at least composed of CRR4 and CAF1 proteins.</text>
</comment>
<comment type="caution">
    <text evidence="18">The sequence shown here is derived from an EMBL/GenBank/DDBJ whole genome shotgun (WGS) entry which is preliminary data.</text>
</comment>
<name>A0A5N5J4A1_9ROSI</name>
<dbReference type="Proteomes" id="UP000326939">
    <property type="component" value="Chromosome 18"/>
</dbReference>
<keyword evidence="9" id="KW-0540">Nuclease</keyword>
<dbReference type="AlphaFoldDB" id="A0A5N5J4A1"/>
<reference evidence="19" key="1">
    <citation type="journal article" date="2019" name="Gigascience">
        <title>De novo genome assembly of the endangered Acer yangbiense, a plant species with extremely small populations endemic to Yunnan Province, China.</title>
        <authorList>
            <person name="Yang J."/>
            <person name="Wariss H.M."/>
            <person name="Tao L."/>
            <person name="Zhang R."/>
            <person name="Yun Q."/>
            <person name="Hollingsworth P."/>
            <person name="Dao Z."/>
            <person name="Luo G."/>
            <person name="Guo H."/>
            <person name="Ma Y."/>
            <person name="Sun W."/>
        </authorList>
    </citation>
    <scope>NUCLEOTIDE SEQUENCE [LARGE SCALE GENOMIC DNA]</scope>
    <source>
        <strain evidence="19">cv. br00</strain>
    </source>
</reference>
<dbReference type="SUPFAM" id="SSF53098">
    <property type="entry name" value="Ribonuclease H-like"/>
    <property type="match status" value="1"/>
</dbReference>
<comment type="cofactor">
    <cofactor evidence="2">
        <name>a divalent metal cation</name>
        <dbReference type="ChEBI" id="CHEBI:60240"/>
    </cofactor>
</comment>
<evidence type="ECO:0000256" key="7">
    <source>
        <dbReference type="ARBA" id="ARBA00012161"/>
    </source>
</evidence>
<keyword evidence="10" id="KW-0479">Metal-binding</keyword>
<dbReference type="GO" id="GO:0005634">
    <property type="term" value="C:nucleus"/>
    <property type="evidence" value="ECO:0007669"/>
    <property type="project" value="UniProtKB-SubCell"/>
</dbReference>
<keyword evidence="8" id="KW-0963">Cytoplasm</keyword>
<keyword evidence="13" id="KW-0694">RNA-binding</keyword>
<dbReference type="Gene3D" id="3.30.420.10">
    <property type="entry name" value="Ribonuclease H-like superfamily/Ribonuclease H"/>
    <property type="match status" value="1"/>
</dbReference>
<evidence type="ECO:0000313" key="18">
    <source>
        <dbReference type="EMBL" id="KAB5513981.1"/>
    </source>
</evidence>